<organism evidence="2 3">
    <name type="scientific">Aquiflexum balticum DSM 16537</name>
    <dbReference type="NCBI Taxonomy" id="758820"/>
    <lineage>
        <taxon>Bacteria</taxon>
        <taxon>Pseudomonadati</taxon>
        <taxon>Bacteroidota</taxon>
        <taxon>Cytophagia</taxon>
        <taxon>Cytophagales</taxon>
        <taxon>Cyclobacteriaceae</taxon>
        <taxon>Aquiflexum</taxon>
    </lineage>
</organism>
<evidence type="ECO:0000256" key="1">
    <source>
        <dbReference type="SAM" id="Phobius"/>
    </source>
</evidence>
<dbReference type="AlphaFoldDB" id="A0A1W2H5N4"/>
<dbReference type="Proteomes" id="UP000192333">
    <property type="component" value="Chromosome I"/>
</dbReference>
<keyword evidence="1" id="KW-0472">Membrane</keyword>
<evidence type="ECO:0000313" key="2">
    <source>
        <dbReference type="EMBL" id="SMD44211.1"/>
    </source>
</evidence>
<feature type="transmembrane region" description="Helical" evidence="1">
    <location>
        <begin position="74"/>
        <end position="93"/>
    </location>
</feature>
<feature type="transmembrane region" description="Helical" evidence="1">
    <location>
        <begin position="12"/>
        <end position="32"/>
    </location>
</feature>
<sequence length="213" mass="23785">MPQVNTQMNNKLKIATGLLSLGLLATLIYKLTEVPGGMFLSGLFLGGMVVFLILVGGLILTWLTKLIIKRLQFWTVYFAITAIVFAVFHYQLYSPTLKIVVPENYTGQINLVKSNVTENILTIDSNGIGYLNEWTFNKLYSKPIVADENGKDLTDQCVGFNPTTFFGLGTSASSEKKGEIKSLSFEIVPKDKIGEKQYYHTDLTKLVDKEKLE</sequence>
<evidence type="ECO:0000313" key="3">
    <source>
        <dbReference type="Proteomes" id="UP000192333"/>
    </source>
</evidence>
<keyword evidence="3" id="KW-1185">Reference proteome</keyword>
<name>A0A1W2H5N4_9BACT</name>
<accession>A0A1W2H5N4</accession>
<keyword evidence="1" id="KW-1133">Transmembrane helix</keyword>
<dbReference type="EMBL" id="LT838813">
    <property type="protein sequence ID" value="SMD44211.1"/>
    <property type="molecule type" value="Genomic_DNA"/>
</dbReference>
<keyword evidence="1" id="KW-0812">Transmembrane</keyword>
<reference evidence="3" key="1">
    <citation type="submission" date="2017-04" db="EMBL/GenBank/DDBJ databases">
        <authorList>
            <person name="Varghese N."/>
            <person name="Submissions S."/>
        </authorList>
    </citation>
    <scope>NUCLEOTIDE SEQUENCE [LARGE SCALE GENOMIC DNA]</scope>
    <source>
        <strain evidence="3">DSM 16537</strain>
    </source>
</reference>
<feature type="transmembrane region" description="Helical" evidence="1">
    <location>
        <begin position="38"/>
        <end position="62"/>
    </location>
</feature>
<gene>
    <name evidence="2" type="ORF">SAMN00777080_2831</name>
</gene>
<proteinExistence type="predicted"/>
<protein>
    <submittedName>
        <fullName evidence="2">Uncharacterized protein</fullName>
    </submittedName>
</protein>
<dbReference type="STRING" id="758820.SAMN00777080_2831"/>